<dbReference type="NCBIfam" id="TIGR03552">
    <property type="entry name" value="F420_cofC"/>
    <property type="match status" value="1"/>
</dbReference>
<dbReference type="InterPro" id="IPR002835">
    <property type="entry name" value="CofC"/>
</dbReference>
<keyword evidence="3" id="KW-0547">Nucleotide-binding</keyword>
<evidence type="ECO:0000256" key="3">
    <source>
        <dbReference type="ARBA" id="ARBA00022741"/>
    </source>
</evidence>
<evidence type="ECO:0000313" key="8">
    <source>
        <dbReference type="EMBL" id="CAB5032801.1"/>
    </source>
</evidence>
<dbReference type="GO" id="GO:0005525">
    <property type="term" value="F:GTP binding"/>
    <property type="evidence" value="ECO:0007669"/>
    <property type="project" value="UniProtKB-KW"/>
</dbReference>
<protein>
    <submittedName>
        <fullName evidence="6">Unannotated protein</fullName>
    </submittedName>
</protein>
<keyword evidence="2" id="KW-0548">Nucleotidyltransferase</keyword>
<dbReference type="PANTHER" id="PTHR40392">
    <property type="entry name" value="2-PHOSPHO-L-LACTATE GUANYLYLTRANSFERASE"/>
    <property type="match status" value="1"/>
</dbReference>
<evidence type="ECO:0000313" key="7">
    <source>
        <dbReference type="EMBL" id="CAB4988006.1"/>
    </source>
</evidence>
<evidence type="ECO:0000256" key="2">
    <source>
        <dbReference type="ARBA" id="ARBA00022695"/>
    </source>
</evidence>
<accession>A0A6J7G1Z2</accession>
<proteinExistence type="predicted"/>
<reference evidence="6" key="1">
    <citation type="submission" date="2020-05" db="EMBL/GenBank/DDBJ databases">
        <authorList>
            <person name="Chiriac C."/>
            <person name="Salcher M."/>
            <person name="Ghai R."/>
            <person name="Kavagutti S V."/>
        </authorList>
    </citation>
    <scope>NUCLEOTIDE SEQUENCE</scope>
</reference>
<evidence type="ECO:0000256" key="4">
    <source>
        <dbReference type="ARBA" id="ARBA00023134"/>
    </source>
</evidence>
<organism evidence="6">
    <name type="scientific">freshwater metagenome</name>
    <dbReference type="NCBI Taxonomy" id="449393"/>
    <lineage>
        <taxon>unclassified sequences</taxon>
        <taxon>metagenomes</taxon>
        <taxon>ecological metagenomes</taxon>
    </lineage>
</organism>
<dbReference type="InterPro" id="IPR029044">
    <property type="entry name" value="Nucleotide-diphossugar_trans"/>
</dbReference>
<keyword evidence="1" id="KW-0808">Transferase</keyword>
<dbReference type="EMBL" id="CAFBOF010000058">
    <property type="protein sequence ID" value="CAB4988006.1"/>
    <property type="molecule type" value="Genomic_DNA"/>
</dbReference>
<dbReference type="EMBL" id="CAFBPQ010000083">
    <property type="protein sequence ID" value="CAB5032801.1"/>
    <property type="molecule type" value="Genomic_DNA"/>
</dbReference>
<dbReference type="SUPFAM" id="SSF53448">
    <property type="entry name" value="Nucleotide-diphospho-sugar transferases"/>
    <property type="match status" value="1"/>
</dbReference>
<sequence>MSTAAERALVGVVIPIRSFTDAKARLAVDLPGATRGAFVQLLAERVVAAAGRLPVVIVTQSPEVAIWAEKQGLTVVVDSDGGLSEAATLGRDFFAGQGFERVIVAHGDLPFCEELSSLGFDQPAARVLLAPCHRTDGTNICSVPARAAFEFSYGPGSFARHKAEVERLGLELEVVTRDDLAFDVDTPKDLATYNARKSS</sequence>
<dbReference type="Gene3D" id="3.90.550.10">
    <property type="entry name" value="Spore Coat Polysaccharide Biosynthesis Protein SpsA, Chain A"/>
    <property type="match status" value="1"/>
</dbReference>
<dbReference type="AlphaFoldDB" id="A0A6J7G1Z2"/>
<evidence type="ECO:0000313" key="5">
    <source>
        <dbReference type="EMBL" id="CAB4711659.1"/>
    </source>
</evidence>
<evidence type="ECO:0000313" key="6">
    <source>
        <dbReference type="EMBL" id="CAB4897679.1"/>
    </source>
</evidence>
<dbReference type="Pfam" id="PF01983">
    <property type="entry name" value="CofC"/>
    <property type="match status" value="1"/>
</dbReference>
<dbReference type="GO" id="GO:0043814">
    <property type="term" value="F:phospholactate guanylyltransferase activity"/>
    <property type="evidence" value="ECO:0007669"/>
    <property type="project" value="InterPro"/>
</dbReference>
<gene>
    <name evidence="5" type="ORF">UFOPK2683_00027</name>
    <name evidence="6" type="ORF">UFOPK3605_00297</name>
    <name evidence="7" type="ORF">UFOPK3897_01565</name>
    <name evidence="8" type="ORF">UFOPK4121_01575</name>
</gene>
<dbReference type="EMBL" id="CAFBMM010000006">
    <property type="protein sequence ID" value="CAB4897679.1"/>
    <property type="molecule type" value="Genomic_DNA"/>
</dbReference>
<evidence type="ECO:0000256" key="1">
    <source>
        <dbReference type="ARBA" id="ARBA00022679"/>
    </source>
</evidence>
<dbReference type="EMBL" id="CAEZYK010000001">
    <property type="protein sequence ID" value="CAB4711659.1"/>
    <property type="molecule type" value="Genomic_DNA"/>
</dbReference>
<name>A0A6J7G1Z2_9ZZZZ</name>
<dbReference type="PANTHER" id="PTHR40392:SF1">
    <property type="entry name" value="2-PHOSPHO-L-LACTATE GUANYLYLTRANSFERASE"/>
    <property type="match status" value="1"/>
</dbReference>
<keyword evidence="4" id="KW-0342">GTP-binding</keyword>